<proteinExistence type="predicted"/>
<name>A0A2X3GT50_9LIST</name>
<gene>
    <name evidence="3" type="ORF">NCTC13940_00272</name>
</gene>
<dbReference type="AlphaFoldDB" id="A0A2X3GT50"/>
<feature type="domain" description="Bacterial Ig" evidence="2">
    <location>
        <begin position="929"/>
        <end position="1009"/>
    </location>
</feature>
<dbReference type="Pfam" id="PF20622">
    <property type="entry name" value="Big_15"/>
    <property type="match status" value="9"/>
</dbReference>
<dbReference type="InterPro" id="IPR013783">
    <property type="entry name" value="Ig-like_fold"/>
</dbReference>
<feature type="domain" description="Bacterial Ig" evidence="2">
    <location>
        <begin position="845"/>
        <end position="926"/>
    </location>
</feature>
<feature type="domain" description="Bacterial Ig" evidence="2">
    <location>
        <begin position="1016"/>
        <end position="1098"/>
    </location>
</feature>
<dbReference type="Proteomes" id="UP000250257">
    <property type="component" value="Unassembled WGS sequence"/>
</dbReference>
<accession>A0A2X3GT50</accession>
<dbReference type="STRING" id="1214117.LFLEISCH_08317"/>
<dbReference type="EMBL" id="UAWT01000001">
    <property type="protein sequence ID" value="SQC63087.1"/>
    <property type="molecule type" value="Genomic_DNA"/>
</dbReference>
<dbReference type="Gene3D" id="2.60.40.10">
    <property type="entry name" value="Immunoglobulins"/>
    <property type="match status" value="1"/>
</dbReference>
<feature type="domain" description="Bacterial Ig" evidence="2">
    <location>
        <begin position="757"/>
        <end position="837"/>
    </location>
</feature>
<dbReference type="InterPro" id="IPR046746">
    <property type="entry name" value="Big_15"/>
</dbReference>
<feature type="domain" description="Bacterial Ig" evidence="2">
    <location>
        <begin position="578"/>
        <end position="658"/>
    </location>
</feature>
<feature type="domain" description="Bacterial Ig" evidence="1">
    <location>
        <begin position="139"/>
        <end position="218"/>
    </location>
</feature>
<feature type="domain" description="Bacterial Ig" evidence="2">
    <location>
        <begin position="305"/>
        <end position="384"/>
    </location>
</feature>
<evidence type="ECO:0000313" key="4">
    <source>
        <dbReference type="Proteomes" id="UP000250257"/>
    </source>
</evidence>
<dbReference type="InterPro" id="IPR041498">
    <property type="entry name" value="Big_6"/>
</dbReference>
<feature type="domain" description="Bacterial Ig" evidence="2">
    <location>
        <begin position="487"/>
        <end position="566"/>
    </location>
</feature>
<dbReference type="RefSeq" id="WP_112153717.1">
    <property type="nucleotide sequence ID" value="NZ_UAWT01000001.1"/>
</dbReference>
<feature type="domain" description="Bacterial Ig" evidence="2">
    <location>
        <begin position="396"/>
        <end position="476"/>
    </location>
</feature>
<feature type="domain" description="Bacterial Ig" evidence="2">
    <location>
        <begin position="669"/>
        <end position="751"/>
    </location>
</feature>
<evidence type="ECO:0000259" key="2">
    <source>
        <dbReference type="Pfam" id="PF20622"/>
    </source>
</evidence>
<protein>
    <submittedName>
        <fullName evidence="3">Uncharacterized protein</fullName>
    </submittedName>
</protein>
<organism evidence="3 4">
    <name type="scientific">Listeria fleischmannii subsp. fleischmannii</name>
    <dbReference type="NCBI Taxonomy" id="1671902"/>
    <lineage>
        <taxon>Bacteria</taxon>
        <taxon>Bacillati</taxon>
        <taxon>Bacillota</taxon>
        <taxon>Bacilli</taxon>
        <taxon>Bacillales</taxon>
        <taxon>Listeriaceae</taxon>
        <taxon>Listeria</taxon>
    </lineage>
</organism>
<evidence type="ECO:0000313" key="3">
    <source>
        <dbReference type="EMBL" id="SQC63087.1"/>
    </source>
</evidence>
<evidence type="ECO:0000259" key="1">
    <source>
        <dbReference type="Pfam" id="PF17936"/>
    </source>
</evidence>
<dbReference type="Pfam" id="PF17936">
    <property type="entry name" value="Big_6"/>
    <property type="match status" value="1"/>
</dbReference>
<reference evidence="3 4" key="1">
    <citation type="submission" date="2018-06" db="EMBL/GenBank/DDBJ databases">
        <authorList>
            <consortium name="Pathogen Informatics"/>
            <person name="Doyle S."/>
        </authorList>
    </citation>
    <scope>NUCLEOTIDE SEQUENCE [LARGE SCALE GENOMIC DNA]</scope>
    <source>
        <strain evidence="3 4">NCTC13940</strain>
    </source>
</reference>
<sequence length="1099" mass="115445">MTINGATYTGTASGSGAYTILIPKQTSGTRIEVTQTNPNNGNVSPKQSVTVSDTTLGAPIISNIKVGDTQVTVTGTAGARITLTLPGGSKPSMTADGTGKAIFSVPAAQIGNVFEATQTGENGKASAKDTFTVIDTTTPLAPSVNPVSDVQTQVTGTGAANHNITVAINGVTYTGTASGSGAYSVTIPKQTSGTKIEVTQTNPNNGNVSPKQSVTVSDTTLGAPSISEITEDNTQVTVTGQPNTSITLVLPTGSKMSLVSDATGKAIFTIPAAQENTTYQAYQTGANGKASPSASASVKSLPKSGTITANEFTIGVDISVTGTYTGDVKSVRLIYDGVEYRGGSVGSGSYSFYALSTIKDKTKTAKMYGYDKNGVKIAETVLSLRDTKDSGGIGTGSITATEFMINRDINITGTVTGDVVAVGLVYDGTEYRGGTVSNGNYSFYALSTVTDKTKTATMYGYDRNGNRIATAVVTLRDAKDPGGAGTGSITANDFTIHRDLNVTGTYTGDVVSLGLVYDGKEYRGGTVSNGTFSFYALNTIKDKTKTATMYGYDRNGNRIATTPIVLRDAKDPGRIGTGEIKTNEFTIHRDSNVTGTYTGDVVSLGLVYDGTEYRGGSLSNGTFSFYALNTIKDKTKTATMYGSDQNGNRIATDVISLRDAKDETISGTGTVTADNFVIGTSTRITGTFTGDVHSLIVKVGTTEYAGGTLDKATGTYSFYAWGKINSVSDDVTVYGINKQGARIATTPVVVTKPNTSGTITPNEFVIGQDSNLTATYTGDVKRVVVTINGVEHTGGTVSNGNVTFFIGNKIVSKNDTVNITAYDAYNQKLQEKIVTLKDISDNTSGTITPNLFLAGQDSDITATYTGDVKSIKVTINNQVYIGGTLSNGNASFWIGDKITSSGDEVFISAYDLNGKKLDEKPVEIKNINGDIHPDEYTVRKDTVLTANVTNAVRSVKVVINGVDYVGGTISGGRLSFWIGDKIKDSKDTVRIYAYDKNGRELDNKAVVLKDLTPEVGTLTPSVFSLKTSSVRGAYTGEGRSLRLTVNGTALQQGGTVSGGTFSYYVGLRDKIRSKTDVVQIELLDRYGLVMDTKNLTIID</sequence>